<dbReference type="InParanoid" id="L0AAQ1"/>
<keyword evidence="1" id="KW-0472">Membrane</keyword>
<dbReference type="AlphaFoldDB" id="L0AAQ1"/>
<accession>L0AAQ1</accession>
<dbReference type="eggNOG" id="arCOG06091">
    <property type="taxonomic scope" value="Archaea"/>
</dbReference>
<feature type="transmembrane region" description="Helical" evidence="1">
    <location>
        <begin position="187"/>
        <end position="206"/>
    </location>
</feature>
<feature type="transmembrane region" description="Helical" evidence="1">
    <location>
        <begin position="101"/>
        <end position="119"/>
    </location>
</feature>
<evidence type="ECO:0000313" key="3">
    <source>
        <dbReference type="Proteomes" id="UP000010469"/>
    </source>
</evidence>
<sequence length="367" mass="41679">MKPNYSKIMKIVHEISMIMVYISLIALIIALYIITRGFNLWHAKIMLLIFLPIFITGVSISYSSSSLKPNDNLAPIILFLQISSALLVLVLSIVTIITNKIYFLVISLLYFGIVNLINATRPKGDIRLSVALIGYTGILSAIFLILNNTKNVFEIAIGFIFVYAISLIYSVTIHSFPNTFKDKPNELLVYLLFILQTISTLIYQYYFKISVILFSISIIVFYLSINIFRYKKYSDFALNTTNVYAKAGTLYLLYGQAISALYSIVLLISSILFYFNIITLLDFIHLLIIGFVGIHIFIHAPLMLPVILRWTSARRYSLLPYILIVVAALIWPFDMHVAFLFLVLAIVFLVLIVKPSKEPIPLSLINS</sequence>
<feature type="transmembrane region" description="Helical" evidence="1">
    <location>
        <begin position="126"/>
        <end position="146"/>
    </location>
</feature>
<evidence type="ECO:0000256" key="1">
    <source>
        <dbReference type="SAM" id="Phobius"/>
    </source>
</evidence>
<feature type="transmembrane region" description="Helical" evidence="1">
    <location>
        <begin position="337"/>
        <end position="353"/>
    </location>
</feature>
<dbReference type="RefSeq" id="WP_015232401.1">
    <property type="nucleotide sequence ID" value="NC_019791.1"/>
</dbReference>
<reference evidence="3" key="1">
    <citation type="submission" date="2012-03" db="EMBL/GenBank/DDBJ databases">
        <title>Complete genome of Caldisphaera lagunensis DSM 15908.</title>
        <authorList>
            <person name="Lucas S."/>
            <person name="Copeland A."/>
            <person name="Lapidus A."/>
            <person name="Glavina del Rio T."/>
            <person name="Dalin E."/>
            <person name="Tice H."/>
            <person name="Bruce D."/>
            <person name="Goodwin L."/>
            <person name="Pitluck S."/>
            <person name="Peters L."/>
            <person name="Mikhailova N."/>
            <person name="Teshima H."/>
            <person name="Kyrpides N."/>
            <person name="Mavromatis K."/>
            <person name="Ivanova N."/>
            <person name="Brettin T."/>
            <person name="Detter J.C."/>
            <person name="Han C."/>
            <person name="Larimer F."/>
            <person name="Land M."/>
            <person name="Hauser L."/>
            <person name="Markowitz V."/>
            <person name="Cheng J.-F."/>
            <person name="Hugenholtz P."/>
            <person name="Woyke T."/>
            <person name="Wu D."/>
            <person name="Spring S."/>
            <person name="Schroeder M."/>
            <person name="Brambilla E."/>
            <person name="Klenk H.-P."/>
            <person name="Eisen J.A."/>
        </authorList>
    </citation>
    <scope>NUCLEOTIDE SEQUENCE [LARGE SCALE GENOMIC DNA]</scope>
    <source>
        <strain evidence="3">DSM 15908 / JCM 11604 / IC-154</strain>
    </source>
</reference>
<dbReference type="OrthoDB" id="46259at2157"/>
<feature type="transmembrane region" description="Helical" evidence="1">
    <location>
        <begin position="316"/>
        <end position="331"/>
    </location>
</feature>
<feature type="transmembrane region" description="Helical" evidence="1">
    <location>
        <begin position="283"/>
        <end position="304"/>
    </location>
</feature>
<keyword evidence="3" id="KW-1185">Reference proteome</keyword>
<dbReference type="Proteomes" id="UP000010469">
    <property type="component" value="Chromosome"/>
</dbReference>
<feature type="transmembrane region" description="Helical" evidence="1">
    <location>
        <begin position="212"/>
        <end position="230"/>
    </location>
</feature>
<feature type="transmembrane region" description="Helical" evidence="1">
    <location>
        <begin position="152"/>
        <end position="175"/>
    </location>
</feature>
<feature type="transmembrane region" description="Helical" evidence="1">
    <location>
        <begin position="12"/>
        <end position="34"/>
    </location>
</feature>
<proteinExistence type="predicted"/>
<feature type="transmembrane region" description="Helical" evidence="1">
    <location>
        <begin position="251"/>
        <end position="277"/>
    </location>
</feature>
<name>L0AAQ1_CALLD</name>
<protein>
    <submittedName>
        <fullName evidence="2">Uncharacterized protein</fullName>
    </submittedName>
</protein>
<organism evidence="2 3">
    <name type="scientific">Caldisphaera lagunensis (strain DSM 15908 / JCM 11604 / ANMR 0165 / IC-154)</name>
    <dbReference type="NCBI Taxonomy" id="1056495"/>
    <lineage>
        <taxon>Archaea</taxon>
        <taxon>Thermoproteota</taxon>
        <taxon>Thermoprotei</taxon>
        <taxon>Acidilobales</taxon>
        <taxon>Caldisphaeraceae</taxon>
        <taxon>Caldisphaera</taxon>
    </lineage>
</organism>
<dbReference type="GeneID" id="14212020"/>
<keyword evidence="1" id="KW-0812">Transmembrane</keyword>
<dbReference type="KEGG" id="clg:Calag_0760"/>
<evidence type="ECO:0000313" key="2">
    <source>
        <dbReference type="EMBL" id="AFZ70504.1"/>
    </source>
</evidence>
<dbReference type="STRING" id="1056495.Calag_0760"/>
<dbReference type="HOGENOM" id="CLU_753554_0_0_2"/>
<feature type="transmembrane region" description="Helical" evidence="1">
    <location>
        <begin position="73"/>
        <end position="95"/>
    </location>
</feature>
<keyword evidence="1" id="KW-1133">Transmembrane helix</keyword>
<gene>
    <name evidence="2" type="ordered locus">Calag_0760</name>
</gene>
<dbReference type="EMBL" id="CP003378">
    <property type="protein sequence ID" value="AFZ70504.1"/>
    <property type="molecule type" value="Genomic_DNA"/>
</dbReference>
<feature type="transmembrane region" description="Helical" evidence="1">
    <location>
        <begin position="40"/>
        <end position="61"/>
    </location>
</feature>